<feature type="region of interest" description="Disordered" evidence="1">
    <location>
        <begin position="1"/>
        <end position="21"/>
    </location>
</feature>
<keyword evidence="2" id="KW-0472">Membrane</keyword>
<feature type="transmembrane region" description="Helical" evidence="2">
    <location>
        <begin position="178"/>
        <end position="197"/>
    </location>
</feature>
<evidence type="ECO:0000256" key="2">
    <source>
        <dbReference type="SAM" id="Phobius"/>
    </source>
</evidence>
<name>A0A2N6PJ20_9MICO</name>
<gene>
    <name evidence="4" type="ORF">CJ198_05080</name>
</gene>
<evidence type="ECO:0000256" key="1">
    <source>
        <dbReference type="SAM" id="MobiDB-lite"/>
    </source>
</evidence>
<dbReference type="PANTHER" id="PTHR39430">
    <property type="entry name" value="MEMBRANE-ASSOCIATED PROTEASE-RELATED"/>
    <property type="match status" value="1"/>
</dbReference>
<dbReference type="AlphaFoldDB" id="A0A2N6PJ20"/>
<dbReference type="GO" id="GO:0006508">
    <property type="term" value="P:proteolysis"/>
    <property type="evidence" value="ECO:0007669"/>
    <property type="project" value="UniProtKB-KW"/>
</dbReference>
<dbReference type="InterPro" id="IPR003675">
    <property type="entry name" value="Rce1/LyrA-like_dom"/>
</dbReference>
<evidence type="ECO:0000259" key="3">
    <source>
        <dbReference type="Pfam" id="PF02517"/>
    </source>
</evidence>
<feature type="transmembrane region" description="Helical" evidence="2">
    <location>
        <begin position="113"/>
        <end position="135"/>
    </location>
</feature>
<dbReference type="Proteomes" id="UP000235703">
    <property type="component" value="Unassembled WGS sequence"/>
</dbReference>
<reference evidence="4 5" key="1">
    <citation type="submission" date="2017-09" db="EMBL/GenBank/DDBJ databases">
        <title>Bacterial strain isolated from the female urinary microbiota.</title>
        <authorList>
            <person name="Thomas-White K."/>
            <person name="Kumar N."/>
            <person name="Forster S."/>
            <person name="Putonti C."/>
            <person name="Lawley T."/>
            <person name="Wolfe A.J."/>
        </authorList>
    </citation>
    <scope>NUCLEOTIDE SEQUENCE [LARGE SCALE GENOMIC DNA]</scope>
    <source>
        <strain evidence="4 5">UMB0680</strain>
    </source>
</reference>
<sequence length="319" mass="33436">MTYPPHPYLLRSEPEEPTTQRTDRRRILQLLAGIVLFILTSVVLLTADWALLNLSGHPIEITDPGTIARPGWIGVSSACAAAAVALLLYRLIVGWVGGDPGQGLRGGSKTIEFLFGITVGVAVILAAIGIIALLGGYRITGIQLSDGILIGLASGISAGVVEEIVFRGILLRILDAWFGSWAALIISSALFGAAHLGNPGSSWWGATAIAVEAGLLLGGAYLLTRRLWLPIGIHATWNFLSGGIFSSPVSGVGSGDGLFAATFSGPDWLTGGDLGMEGSVITVMVCSLASLAMLFLAHRQGQLLPSVRTERRRAANPQH</sequence>
<keyword evidence="4" id="KW-0645">Protease</keyword>
<feature type="transmembrane region" description="Helical" evidence="2">
    <location>
        <begin position="72"/>
        <end position="92"/>
    </location>
</feature>
<keyword evidence="4" id="KW-0482">Metalloprotease</keyword>
<dbReference type="GO" id="GO:0008237">
    <property type="term" value="F:metallopeptidase activity"/>
    <property type="evidence" value="ECO:0007669"/>
    <property type="project" value="UniProtKB-KW"/>
</dbReference>
<comment type="caution">
    <text evidence="4">The sequence shown here is derived from an EMBL/GenBank/DDBJ whole genome shotgun (WGS) entry which is preliminary data.</text>
</comment>
<dbReference type="OrthoDB" id="193898at2"/>
<keyword evidence="2" id="KW-0812">Transmembrane</keyword>
<feature type="domain" description="CAAX prenyl protease 2/Lysostaphin resistance protein A-like" evidence="3">
    <location>
        <begin position="148"/>
        <end position="240"/>
    </location>
</feature>
<dbReference type="Pfam" id="PF02517">
    <property type="entry name" value="Rce1-like"/>
    <property type="match status" value="1"/>
</dbReference>
<dbReference type="PANTHER" id="PTHR39430:SF1">
    <property type="entry name" value="PROTEASE"/>
    <property type="match status" value="1"/>
</dbReference>
<dbReference type="RefSeq" id="WP_102161388.1">
    <property type="nucleotide sequence ID" value="NZ_PNFZ01000002.1"/>
</dbReference>
<proteinExistence type="predicted"/>
<keyword evidence="5" id="KW-1185">Reference proteome</keyword>
<keyword evidence="4" id="KW-0378">Hydrolase</keyword>
<feature type="transmembrane region" description="Helical" evidence="2">
    <location>
        <begin position="30"/>
        <end position="52"/>
    </location>
</feature>
<feature type="transmembrane region" description="Helical" evidence="2">
    <location>
        <begin position="235"/>
        <end position="254"/>
    </location>
</feature>
<feature type="transmembrane region" description="Helical" evidence="2">
    <location>
        <begin position="274"/>
        <end position="296"/>
    </location>
</feature>
<feature type="transmembrane region" description="Helical" evidence="2">
    <location>
        <begin position="147"/>
        <end position="166"/>
    </location>
</feature>
<keyword evidence="2" id="KW-1133">Transmembrane helix</keyword>
<evidence type="ECO:0000313" key="5">
    <source>
        <dbReference type="Proteomes" id="UP000235703"/>
    </source>
</evidence>
<protein>
    <submittedName>
        <fullName evidence="4">CPBP family intramembrane metalloprotease</fullName>
    </submittedName>
</protein>
<organism evidence="4 5">
    <name type="scientific">Brevibacterium luteolum</name>
    <dbReference type="NCBI Taxonomy" id="199591"/>
    <lineage>
        <taxon>Bacteria</taxon>
        <taxon>Bacillati</taxon>
        <taxon>Actinomycetota</taxon>
        <taxon>Actinomycetes</taxon>
        <taxon>Micrococcales</taxon>
        <taxon>Brevibacteriaceae</taxon>
        <taxon>Brevibacterium</taxon>
    </lineage>
</organism>
<dbReference type="GO" id="GO:0080120">
    <property type="term" value="P:CAAX-box protein maturation"/>
    <property type="evidence" value="ECO:0007669"/>
    <property type="project" value="UniProtKB-ARBA"/>
</dbReference>
<dbReference type="GO" id="GO:0004175">
    <property type="term" value="F:endopeptidase activity"/>
    <property type="evidence" value="ECO:0007669"/>
    <property type="project" value="UniProtKB-ARBA"/>
</dbReference>
<feature type="transmembrane region" description="Helical" evidence="2">
    <location>
        <begin position="203"/>
        <end position="223"/>
    </location>
</feature>
<evidence type="ECO:0000313" key="4">
    <source>
        <dbReference type="EMBL" id="PMB98691.1"/>
    </source>
</evidence>
<accession>A0A2N6PJ20</accession>
<dbReference type="EMBL" id="PNFZ01000002">
    <property type="protein sequence ID" value="PMB98691.1"/>
    <property type="molecule type" value="Genomic_DNA"/>
</dbReference>